<protein>
    <submittedName>
        <fullName evidence="3">Methyltransferase domain-containing protein</fullName>
    </submittedName>
</protein>
<dbReference type="Proteomes" id="UP000018208">
    <property type="component" value="Unassembled WGS sequence"/>
</dbReference>
<reference evidence="2 3" key="1">
    <citation type="journal article" date="2014" name="PLoS Genet.">
        <title>The Genome of Spironucleus salmonicida Highlights a Fish Pathogen Adapted to Fluctuating Environments.</title>
        <authorList>
            <person name="Xu F."/>
            <person name="Jerlstrom-Hultqvist J."/>
            <person name="Einarsson E."/>
            <person name="Astvaldsson A."/>
            <person name="Svard S.G."/>
            <person name="Andersson J.O."/>
        </authorList>
    </citation>
    <scope>NUCLEOTIDE SEQUENCE</scope>
    <source>
        <strain evidence="3">ATCC 50377</strain>
    </source>
</reference>
<accession>V6LDA4</accession>
<feature type="domain" description="Methyltransferase" evidence="1">
    <location>
        <begin position="134"/>
        <end position="316"/>
    </location>
</feature>
<dbReference type="EMBL" id="AUWU02000008">
    <property type="protein sequence ID" value="KAH0569951.1"/>
    <property type="molecule type" value="Genomic_DNA"/>
</dbReference>
<organism evidence="2">
    <name type="scientific">Spironucleus salmonicida</name>
    <dbReference type="NCBI Taxonomy" id="348837"/>
    <lineage>
        <taxon>Eukaryota</taxon>
        <taxon>Metamonada</taxon>
        <taxon>Diplomonadida</taxon>
        <taxon>Hexamitidae</taxon>
        <taxon>Hexamitinae</taxon>
        <taxon>Spironucleus</taxon>
    </lineage>
</organism>
<dbReference type="EMBL" id="KI546159">
    <property type="protein sequence ID" value="EST42485.1"/>
    <property type="molecule type" value="Genomic_DNA"/>
</dbReference>
<dbReference type="AlphaFoldDB" id="V6LDA4"/>
<keyword evidence="4" id="KW-1185">Reference proteome</keyword>
<keyword evidence="3" id="KW-0808">Transferase</keyword>
<evidence type="ECO:0000259" key="1">
    <source>
        <dbReference type="Pfam" id="PF13679"/>
    </source>
</evidence>
<keyword evidence="3" id="KW-0489">Methyltransferase</keyword>
<dbReference type="GO" id="GO:0008168">
    <property type="term" value="F:methyltransferase activity"/>
    <property type="evidence" value="ECO:0007669"/>
    <property type="project" value="UniProtKB-KW"/>
</dbReference>
<dbReference type="PANTHER" id="PTHR12496">
    <property type="entry name" value="CGI-41 METHYLTRANSFERASE"/>
    <property type="match status" value="1"/>
</dbReference>
<dbReference type="GO" id="GO:0032259">
    <property type="term" value="P:methylation"/>
    <property type="evidence" value="ECO:0007669"/>
    <property type="project" value="UniProtKB-KW"/>
</dbReference>
<dbReference type="PANTHER" id="PTHR12496:SF0">
    <property type="entry name" value="METHYLTRANSFERASE DOMAIN-CONTAINING PROTEIN"/>
    <property type="match status" value="1"/>
</dbReference>
<dbReference type="SUPFAM" id="SSF53335">
    <property type="entry name" value="S-adenosyl-L-methionine-dependent methyltransferases"/>
    <property type="match status" value="1"/>
</dbReference>
<evidence type="ECO:0000313" key="4">
    <source>
        <dbReference type="Proteomes" id="UP000018208"/>
    </source>
</evidence>
<evidence type="ECO:0000313" key="2">
    <source>
        <dbReference type="EMBL" id="EST42485.1"/>
    </source>
</evidence>
<dbReference type="InterPro" id="IPR025714">
    <property type="entry name" value="Methyltranfer_dom"/>
</dbReference>
<dbReference type="Pfam" id="PF13679">
    <property type="entry name" value="Methyltransf_32"/>
    <property type="match status" value="1"/>
</dbReference>
<proteinExistence type="predicted"/>
<name>V6LDA4_9EUKA</name>
<reference evidence="3" key="2">
    <citation type="submission" date="2020-12" db="EMBL/GenBank/DDBJ databases">
        <title>New Spironucleus salmonicida genome in near-complete chromosomes.</title>
        <authorList>
            <person name="Xu F."/>
            <person name="Kurt Z."/>
            <person name="Jimenez-Gonzalez A."/>
            <person name="Astvaldsson A."/>
            <person name="Andersson J.O."/>
            <person name="Svard S.G."/>
        </authorList>
    </citation>
    <scope>NUCLEOTIDE SEQUENCE</scope>
    <source>
        <strain evidence="3">ATCC 50377</strain>
    </source>
</reference>
<dbReference type="OrthoDB" id="10258156at2759"/>
<dbReference type="InterPro" id="IPR029063">
    <property type="entry name" value="SAM-dependent_MTases_sf"/>
</dbReference>
<sequence>MFSLFPGYKYDINVTDKLFAQYISDLNEFFKIYSFQLLTFHTDLLDIQFSDEMLELEILFTNKELYRKILFDNDFSDFPDNKFLNMINKLILPKQTSTPCEITSYSTTQHQISADKAQQILQIDKFLGRQNLYGQGQIFVEIGAGKGYVSSFLAYDKNEKVVAIEASLKHSRSFLQRNMGFLKRFYGKTYSSIFDQKFIQNKPSQVLINQIYNNINFCASFVDIDTSINNILNNAVNLKELQQQMDQIDYNITDNHQDTKFIQGAVGEKITGDQPVTNTIIIGLHACGNLSPTLLSFKSQCRAVITIPCCYSHLDQKYFPLTEDVSAVLELIKDTRYTQFRHKSYDLPRHFFTQDGFVDFEVAQQQVISFMGKNIQSLRKYQTHVLIRQFLGQIVESLILTDRLIYYKAKIDFGLHDISGRGYIQWIG</sequence>
<evidence type="ECO:0000313" key="3">
    <source>
        <dbReference type="EMBL" id="KAH0569951.1"/>
    </source>
</evidence>
<dbReference type="VEuPathDB" id="GiardiaDB:SS50377_27923"/>
<dbReference type="InterPro" id="IPR052220">
    <property type="entry name" value="METTL25"/>
</dbReference>
<gene>
    <name evidence="2" type="ORF">SS50377_17791</name>
    <name evidence="3" type="ORF">SS50377_27923</name>
</gene>